<evidence type="ECO:0000256" key="5">
    <source>
        <dbReference type="HAMAP-Rule" id="MF_03187"/>
    </source>
</evidence>
<protein>
    <recommendedName>
        <fullName evidence="5">Protein-lysine N-methyltransferase EFM5</fullName>
        <ecNumber evidence="5">2.1.1.-</ecNumber>
    </recommendedName>
    <alternativeName>
        <fullName evidence="5">Elongation factor methyltransferase 5</fullName>
    </alternativeName>
</protein>
<dbReference type="Proteomes" id="UP000193685">
    <property type="component" value="Unassembled WGS sequence"/>
</dbReference>
<organism evidence="6 7">
    <name type="scientific">Protomyces lactucae-debilis</name>
    <dbReference type="NCBI Taxonomy" id="2754530"/>
    <lineage>
        <taxon>Eukaryota</taxon>
        <taxon>Fungi</taxon>
        <taxon>Dikarya</taxon>
        <taxon>Ascomycota</taxon>
        <taxon>Taphrinomycotina</taxon>
        <taxon>Taphrinomycetes</taxon>
        <taxon>Taphrinales</taxon>
        <taxon>Protomycetaceae</taxon>
        <taxon>Protomyces</taxon>
    </lineage>
</organism>
<dbReference type="Pfam" id="PF10237">
    <property type="entry name" value="N6-adenineMlase"/>
    <property type="match status" value="1"/>
</dbReference>
<dbReference type="GO" id="GO:0005737">
    <property type="term" value="C:cytoplasm"/>
    <property type="evidence" value="ECO:0007669"/>
    <property type="project" value="UniProtKB-SubCell"/>
</dbReference>
<comment type="similarity">
    <text evidence="5">Belongs to the class I-like SAM-binding methyltransferase superfamily. EFM5 family.</text>
</comment>
<sequence>MDDDPITLSLDTLNALKEFQSEQQAEKERFAALEARAQARFQAAKNEQDTPEEAVLPSIHDFKEDWQLSQFWYSPETADALAGELLAGIDKTASSQPRVGVLCAPSVYPDLLKRNAQDAWLFEYDTRFELLAHDKFVKYDYKHPFQLPPALKGTFDRLIIDPPFLQDDCEIKAASTARWLGKPDCRFIVCSGAKMRDLLLRLYKAEESQFQVAHSGGRLSNDFMCLLNYKSTDPQFASLASLAKEEYALLSQTA</sequence>
<keyword evidence="2 5" id="KW-0963">Cytoplasm</keyword>
<evidence type="ECO:0000256" key="2">
    <source>
        <dbReference type="ARBA" id="ARBA00022490"/>
    </source>
</evidence>
<dbReference type="InterPro" id="IPR019369">
    <property type="entry name" value="Efm5/EEF1AKMT1"/>
</dbReference>
<evidence type="ECO:0000313" key="6">
    <source>
        <dbReference type="EMBL" id="ORY77707.1"/>
    </source>
</evidence>
<dbReference type="PANTHER" id="PTHR13200:SF0">
    <property type="entry name" value="EEF1A LYSINE METHYLTRANSFERASE 1"/>
    <property type="match status" value="1"/>
</dbReference>
<comment type="subcellular location">
    <subcellularLocation>
        <location evidence="1 5">Cytoplasm</location>
    </subcellularLocation>
</comment>
<reference evidence="6 7" key="1">
    <citation type="submission" date="2016-07" db="EMBL/GenBank/DDBJ databases">
        <title>Pervasive Adenine N6-methylation of Active Genes in Fungi.</title>
        <authorList>
            <consortium name="DOE Joint Genome Institute"/>
            <person name="Mondo S.J."/>
            <person name="Dannebaum R.O."/>
            <person name="Kuo R.C."/>
            <person name="Labutti K."/>
            <person name="Haridas S."/>
            <person name="Kuo A."/>
            <person name="Salamov A."/>
            <person name="Ahrendt S.R."/>
            <person name="Lipzen A."/>
            <person name="Sullivan W."/>
            <person name="Andreopoulos W.B."/>
            <person name="Clum A."/>
            <person name="Lindquist E."/>
            <person name="Daum C."/>
            <person name="Ramamoorthy G.K."/>
            <person name="Gryganskyi A."/>
            <person name="Culley D."/>
            <person name="Magnuson J.K."/>
            <person name="James T.Y."/>
            <person name="O'Malley M.A."/>
            <person name="Stajich J.E."/>
            <person name="Spatafora J.W."/>
            <person name="Visel A."/>
            <person name="Grigoriev I.V."/>
        </authorList>
    </citation>
    <scope>NUCLEOTIDE SEQUENCE [LARGE SCALE GENOMIC DNA]</scope>
    <source>
        <strain evidence="6 7">12-1054</strain>
    </source>
</reference>
<evidence type="ECO:0000256" key="4">
    <source>
        <dbReference type="ARBA" id="ARBA00022679"/>
    </source>
</evidence>
<dbReference type="HAMAP" id="MF_03187">
    <property type="entry name" value="Methyltr_EFM5"/>
    <property type="match status" value="1"/>
</dbReference>
<dbReference type="OrthoDB" id="206354at2759"/>
<dbReference type="EC" id="2.1.1.-" evidence="5"/>
<dbReference type="InterPro" id="IPR041370">
    <property type="entry name" value="Mlase_EEF1AKMT1/ZCCHC4"/>
</dbReference>
<keyword evidence="4 5" id="KW-0808">Transferase</keyword>
<dbReference type="AlphaFoldDB" id="A0A1Y2F1Y0"/>
<name>A0A1Y2F1Y0_PROLT</name>
<dbReference type="OMA" id="CNFRPEH"/>
<keyword evidence="3 5" id="KW-0489">Methyltransferase</keyword>
<dbReference type="PANTHER" id="PTHR13200">
    <property type="entry name" value="EEF1A LYSINE METHYLTRANSFERASE 1"/>
    <property type="match status" value="1"/>
</dbReference>
<comment type="function">
    <text evidence="5">S-adenosyl-L-methionine-dependent protein-lysine N-methyltransferase that trimethylates elongation factor 1-alpha at 'Lys-79'.</text>
</comment>
<dbReference type="STRING" id="56484.A0A1Y2F1Y0"/>
<proteinExistence type="inferred from homology"/>
<evidence type="ECO:0000256" key="3">
    <source>
        <dbReference type="ARBA" id="ARBA00022603"/>
    </source>
</evidence>
<keyword evidence="7" id="KW-1185">Reference proteome</keyword>
<evidence type="ECO:0000313" key="7">
    <source>
        <dbReference type="Proteomes" id="UP000193685"/>
    </source>
</evidence>
<comment type="caution">
    <text evidence="6">The sequence shown here is derived from an EMBL/GenBank/DDBJ whole genome shotgun (WGS) entry which is preliminary data.</text>
</comment>
<dbReference type="EMBL" id="MCFI01000019">
    <property type="protein sequence ID" value="ORY77707.1"/>
    <property type="molecule type" value="Genomic_DNA"/>
</dbReference>
<dbReference type="GO" id="GO:0016279">
    <property type="term" value="F:protein-lysine N-methyltransferase activity"/>
    <property type="evidence" value="ECO:0007669"/>
    <property type="project" value="UniProtKB-UniRule"/>
</dbReference>
<accession>A0A1Y2F1Y0</accession>
<evidence type="ECO:0000256" key="1">
    <source>
        <dbReference type="ARBA" id="ARBA00004496"/>
    </source>
</evidence>
<dbReference type="GO" id="GO:0032259">
    <property type="term" value="P:methylation"/>
    <property type="evidence" value="ECO:0007669"/>
    <property type="project" value="UniProtKB-KW"/>
</dbReference>
<gene>
    <name evidence="5" type="primary">EFM5</name>
    <name evidence="6" type="ORF">BCR37DRAFT_120461</name>
</gene>